<feature type="binding site" evidence="3">
    <location>
        <position position="190"/>
    </location>
    <ligand>
        <name>substrate</name>
    </ligand>
</feature>
<dbReference type="HAMAP" id="MF_00743">
    <property type="entry name" value="FumaraseC"/>
    <property type="match status" value="1"/>
</dbReference>
<organism evidence="6 7">
    <name type="scientific">Roseomonas alba</name>
    <dbReference type="NCBI Taxonomy" id="2846776"/>
    <lineage>
        <taxon>Bacteria</taxon>
        <taxon>Pseudomonadati</taxon>
        <taxon>Pseudomonadota</taxon>
        <taxon>Alphaproteobacteria</taxon>
        <taxon>Acetobacterales</taxon>
        <taxon>Roseomonadaceae</taxon>
        <taxon>Roseomonas</taxon>
    </lineage>
</organism>
<dbReference type="InterPro" id="IPR005677">
    <property type="entry name" value="Fum_hydII"/>
</dbReference>
<dbReference type="Gene3D" id="1.10.40.30">
    <property type="entry name" value="Fumarase/aspartase (C-terminal domain)"/>
    <property type="match status" value="1"/>
</dbReference>
<comment type="subunit">
    <text evidence="3">Homotetramer.</text>
</comment>
<dbReference type="RefSeq" id="WP_219764346.1">
    <property type="nucleotide sequence ID" value="NZ_JAHYBZ010000006.1"/>
</dbReference>
<dbReference type="GO" id="GO:0004333">
    <property type="term" value="F:fumarate hydratase activity"/>
    <property type="evidence" value="ECO:0007669"/>
    <property type="project" value="UniProtKB-EC"/>
</dbReference>
<keyword evidence="3" id="KW-0816">Tricarboxylic acid cycle</keyword>
<comment type="catalytic activity">
    <reaction evidence="3">
        <text>(S)-malate = fumarate + H2O</text>
        <dbReference type="Rhea" id="RHEA:12460"/>
        <dbReference type="ChEBI" id="CHEBI:15377"/>
        <dbReference type="ChEBI" id="CHEBI:15589"/>
        <dbReference type="ChEBI" id="CHEBI:29806"/>
        <dbReference type="EC" id="4.2.1.2"/>
    </reaction>
</comment>
<dbReference type="PROSITE" id="PS00163">
    <property type="entry name" value="FUMARATE_LYASES"/>
    <property type="match status" value="1"/>
</dbReference>
<feature type="site" description="Important for catalytic activity" evidence="3">
    <location>
        <position position="334"/>
    </location>
</feature>
<evidence type="ECO:0000313" key="7">
    <source>
        <dbReference type="Proteomes" id="UP001196565"/>
    </source>
</evidence>
<proteinExistence type="inferred from homology"/>
<dbReference type="SUPFAM" id="SSF48557">
    <property type="entry name" value="L-aspartase-like"/>
    <property type="match status" value="1"/>
</dbReference>
<dbReference type="Proteomes" id="UP001196565">
    <property type="component" value="Unassembled WGS sequence"/>
</dbReference>
<feature type="binding site" description="in site B" evidence="3">
    <location>
        <begin position="132"/>
        <end position="135"/>
    </location>
    <ligand>
        <name>substrate</name>
    </ligand>
</feature>
<dbReference type="InterPro" id="IPR022761">
    <property type="entry name" value="Fumarate_lyase_N"/>
</dbReference>
<evidence type="ECO:0000256" key="1">
    <source>
        <dbReference type="ARBA" id="ARBA00009084"/>
    </source>
</evidence>
<dbReference type="InterPro" id="IPR008948">
    <property type="entry name" value="L-Aspartase-like"/>
</dbReference>
<evidence type="ECO:0000259" key="5">
    <source>
        <dbReference type="Pfam" id="PF10415"/>
    </source>
</evidence>
<dbReference type="CDD" id="cd01362">
    <property type="entry name" value="Fumarase_classII"/>
    <property type="match status" value="1"/>
</dbReference>
<dbReference type="InterPro" id="IPR020557">
    <property type="entry name" value="Fumarate_lyase_CS"/>
</dbReference>
<dbReference type="InterPro" id="IPR000362">
    <property type="entry name" value="Fumarate_lyase_fam"/>
</dbReference>
<keyword evidence="2 3" id="KW-0456">Lyase</keyword>
<feature type="active site" description="Proton donor/acceptor" evidence="3">
    <location>
        <position position="191"/>
    </location>
</feature>
<dbReference type="InterPro" id="IPR018951">
    <property type="entry name" value="Fumarase_C_C"/>
</dbReference>
<comment type="subcellular location">
    <subcellularLocation>
        <location evidence="3">Cytoplasm</location>
    </subcellularLocation>
</comment>
<dbReference type="InterPro" id="IPR024083">
    <property type="entry name" value="Fumarase/histidase_N"/>
</dbReference>
<sequence length="470" mass="50329">MANVSEFRTEHDSLGAVEVPADRLWGAQTQRSLEHFSIGHDLIPREMIDAYAVLKRAAAVANHGGGRLDAQRHDLILAVCDELLAGRHRDEFPLHVWMTGSGTQFNMNVNEVVSNRCCQMAGTALGSKTPVHPNDHVNMSQSSNDTFPSAMYIAAAVTVTKRLIPEVTALRDAIAAKAVEWDGIVKIGRTHMQDATPLTLGQEWSGYAAMLEECLEWTGDALKGVYRLALGGTAVGTGLNAAPGFAEAATAEIARSTGLPFVSAANKFAAQGAHDALVQLSGTLKTLAGALYKIANDIRLLSCGPRAGFYELLIPENEPGSSIMPGKVNPTQCEALTMIAVQVMANDMAVTLGGAGGYLEMNVYKPLMIANICQSITLLADGCDNFRRFLVVGAQPNRKKIAEYVERSLMLVTALTPLIGYDKASQIAHHAADHDMTLKQAALDLGFISAEEFDRVVDPAKMVNPYVAAG</sequence>
<evidence type="ECO:0000259" key="4">
    <source>
        <dbReference type="Pfam" id="PF00206"/>
    </source>
</evidence>
<feature type="binding site" evidence="3">
    <location>
        <position position="322"/>
    </location>
    <ligand>
        <name>substrate</name>
    </ligand>
</feature>
<feature type="active site" evidence="3">
    <location>
        <position position="321"/>
    </location>
</feature>
<dbReference type="Pfam" id="PF10415">
    <property type="entry name" value="FumaraseC_C"/>
    <property type="match status" value="1"/>
</dbReference>
<evidence type="ECO:0000256" key="3">
    <source>
        <dbReference type="HAMAP-Rule" id="MF_00743"/>
    </source>
</evidence>
<reference evidence="6 7" key="1">
    <citation type="submission" date="2021-07" db="EMBL/GenBank/DDBJ databases">
        <authorList>
            <person name="So Y."/>
        </authorList>
    </citation>
    <scope>NUCLEOTIDE SEQUENCE [LARGE SCALE GENOMIC DNA]</scope>
    <source>
        <strain evidence="6 7">HJA6</strain>
    </source>
</reference>
<comment type="caution">
    <text evidence="6">The sequence shown here is derived from an EMBL/GenBank/DDBJ whole genome shotgun (WGS) entry which is preliminary data.</text>
</comment>
<dbReference type="PRINTS" id="PR00149">
    <property type="entry name" value="FUMRATELYASE"/>
</dbReference>
<feature type="binding site" evidence="3">
    <location>
        <begin position="101"/>
        <end position="103"/>
    </location>
    <ligand>
        <name>substrate</name>
    </ligand>
</feature>
<comment type="miscellaneous">
    <text evidence="3">There are 2 substrate-binding sites: the catalytic A site, and the non-catalytic B site that may play a role in the transfer of substrate or product between the active site and the solvent. Alternatively, the B site may bind allosteric effectors.</text>
</comment>
<dbReference type="PANTHER" id="PTHR11444:SF1">
    <property type="entry name" value="FUMARATE HYDRATASE, MITOCHONDRIAL"/>
    <property type="match status" value="1"/>
</dbReference>
<feature type="domain" description="Fumarate lyase N-terminal" evidence="4">
    <location>
        <begin position="15"/>
        <end position="344"/>
    </location>
</feature>
<feature type="binding site" evidence="3">
    <location>
        <begin position="327"/>
        <end position="329"/>
    </location>
    <ligand>
        <name>substrate</name>
    </ligand>
</feature>
<feature type="domain" description="Fumarase C C-terminal" evidence="5">
    <location>
        <begin position="411"/>
        <end position="464"/>
    </location>
</feature>
<comment type="function">
    <text evidence="3">Involved in the TCA cycle. Catalyzes the stereospecific interconversion of fumarate to L-malate.</text>
</comment>
<keyword evidence="7" id="KW-1185">Reference proteome</keyword>
<name>A0ABS7ABS0_9PROT</name>
<dbReference type="Gene3D" id="1.20.200.10">
    <property type="entry name" value="Fumarase/aspartase (Central domain)"/>
    <property type="match status" value="1"/>
</dbReference>
<feature type="binding site" evidence="3">
    <location>
        <begin position="142"/>
        <end position="144"/>
    </location>
    <ligand>
        <name>substrate</name>
    </ligand>
</feature>
<dbReference type="PANTHER" id="PTHR11444">
    <property type="entry name" value="ASPARTATEAMMONIA/ARGININOSUCCINATE/ADENYLOSUCCINATE LYASE"/>
    <property type="match status" value="1"/>
</dbReference>
<accession>A0ABS7ABS0</accession>
<dbReference type="Pfam" id="PF00206">
    <property type="entry name" value="Lyase_1"/>
    <property type="match status" value="1"/>
</dbReference>
<dbReference type="Gene3D" id="1.10.275.10">
    <property type="entry name" value="Fumarase/aspartase (N-terminal domain)"/>
    <property type="match status" value="1"/>
</dbReference>
<evidence type="ECO:0000256" key="2">
    <source>
        <dbReference type="ARBA" id="ARBA00023239"/>
    </source>
</evidence>
<dbReference type="NCBIfam" id="TIGR00979">
    <property type="entry name" value="fumC_II"/>
    <property type="match status" value="1"/>
</dbReference>
<evidence type="ECO:0000313" key="6">
    <source>
        <dbReference type="EMBL" id="MBW6399747.1"/>
    </source>
</evidence>
<gene>
    <name evidence="3 6" type="primary">fumC</name>
    <name evidence="6" type="ORF">KPL78_17940</name>
</gene>
<keyword evidence="3" id="KW-0963">Cytoplasm</keyword>
<dbReference type="EMBL" id="JAHYBZ010000006">
    <property type="protein sequence ID" value="MBW6399747.1"/>
    <property type="molecule type" value="Genomic_DNA"/>
</dbReference>
<comment type="pathway">
    <text evidence="3">Carbohydrate metabolism; tricarboxylic acid cycle; (S)-malate from fumarate: step 1/1.</text>
</comment>
<comment type="similarity">
    <text evidence="1 3">Belongs to the class-II fumarase/aspartase family. Fumarase subfamily.</text>
</comment>
<dbReference type="EC" id="4.2.1.2" evidence="3"/>
<protein>
    <recommendedName>
        <fullName evidence="3">Fumarate hydratase class II</fullName>
        <shortName evidence="3">Fumarase C</shortName>
        <ecNumber evidence="3">4.2.1.2</ecNumber>
    </recommendedName>
    <alternativeName>
        <fullName evidence="3">Aerobic fumarase</fullName>
    </alternativeName>
    <alternativeName>
        <fullName evidence="3">Iron-independent fumarase</fullName>
    </alternativeName>
</protein>